<protein>
    <submittedName>
        <fullName evidence="2">Uncharacterized protein SB40L16.8</fullName>
    </submittedName>
</protein>
<evidence type="ECO:0000256" key="1">
    <source>
        <dbReference type="SAM" id="MobiDB-lite"/>
    </source>
</evidence>
<name>Q8LJY9_SORBI</name>
<dbReference type="AlphaFoldDB" id="Q8LJY9"/>
<evidence type="ECO:0000313" key="2">
    <source>
        <dbReference type="EMBL" id="AAM94305.1"/>
    </source>
</evidence>
<sequence length="179" mass="20089">MTPSLCKALLISSFGPCLVPKIFAKQFSQIWFLKELCFSIERQHSTQLPKHVTEHKKHKPKELEVSELLGALLRGACKALDVAIGIRYYSGTYTKSLMSSGINAYTVDPPLGGEHGPVELEHRLVELEPLQRHEHAQGKVHGEALRQERPKDGGDKAEADQHNEEGQRFQDGKRNKMAI</sequence>
<dbReference type="EMBL" id="AF527808">
    <property type="protein sequence ID" value="AAM94305.1"/>
    <property type="molecule type" value="Genomic_DNA"/>
</dbReference>
<feature type="region of interest" description="Disordered" evidence="1">
    <location>
        <begin position="133"/>
        <end position="179"/>
    </location>
</feature>
<proteinExistence type="predicted"/>
<gene>
    <name evidence="2" type="primary">SB40L16.8</name>
</gene>
<organism evidence="2">
    <name type="scientific">Sorghum bicolor</name>
    <name type="common">Sorghum</name>
    <name type="synonym">Sorghum vulgare</name>
    <dbReference type="NCBI Taxonomy" id="4558"/>
    <lineage>
        <taxon>Eukaryota</taxon>
        <taxon>Viridiplantae</taxon>
        <taxon>Streptophyta</taxon>
        <taxon>Embryophyta</taxon>
        <taxon>Tracheophyta</taxon>
        <taxon>Spermatophyta</taxon>
        <taxon>Magnoliopsida</taxon>
        <taxon>Liliopsida</taxon>
        <taxon>Poales</taxon>
        <taxon>Poaceae</taxon>
        <taxon>PACMAD clade</taxon>
        <taxon>Panicoideae</taxon>
        <taxon>Andropogonodae</taxon>
        <taxon>Andropogoneae</taxon>
        <taxon>Sorghinae</taxon>
        <taxon>Sorghum</taxon>
    </lineage>
</organism>
<accession>Q8LJY9</accession>
<reference evidence="2" key="1">
    <citation type="journal article" date="2002" name="Genome Res.">
        <title>Mosaic organization of orthologous sequences in grass genomes.</title>
        <authorList>
            <person name="Song R."/>
            <person name="Llaca V."/>
            <person name="Messing J."/>
        </authorList>
    </citation>
    <scope>NUCLEOTIDE SEQUENCE</scope>
</reference>